<name>A0AAV1XRW2_LUPLU</name>
<dbReference type="SMART" id="SM00856">
    <property type="entry name" value="PMEI"/>
    <property type="match status" value="1"/>
</dbReference>
<dbReference type="PANTHER" id="PTHR31707">
    <property type="entry name" value="PECTINESTERASE"/>
    <property type="match status" value="1"/>
</dbReference>
<evidence type="ECO:0000256" key="2">
    <source>
        <dbReference type="ARBA" id="ARBA00005184"/>
    </source>
</evidence>
<keyword evidence="9" id="KW-0732">Signal</keyword>
<keyword evidence="5" id="KW-0134">Cell wall</keyword>
<dbReference type="EMBL" id="CAXHTB010000018">
    <property type="protein sequence ID" value="CAL0324595.1"/>
    <property type="molecule type" value="Genomic_DNA"/>
</dbReference>
<sequence>MTTSTTVLFLLLTATATTFCLQEMELLQMAQTQVSIAKNLVGNSMRLHGLESLSLSNQTSVALTDCAKLYGDSEFRLSYMISDENSYTKEDALTWISSVMTNHRTCLDGLHEKGYAETQILDKNLTMFLGKALDFYAKNKGKPKEQPQRPASSNILLASWSIATSKADFTVAQDGSGTHRTIREAVDAVASMGHNRPERTVIYVKSGVYHEKVEIGQKLHNVMFVGDGIDKTIVTGTRNFVDGSTTLGSASFVTAPLHPPSLNNLSHRDEVRGKRDGALGVDGDQSTVGSLGESYFGRSEVDPPSVFKDRVSFAYSSEKKDLDWLLKCMVGKTVETVDARLVSGLLKAEGLLTVSAHPIGGDLVLISPSEGDDLNEVLKDAKDWISAIFVSFQPWSLDLVVEYRDVWLHCTGIPLQAWSEKFFHQLGNVFGSLQLVDDETRLKTSFEHCRLLIRTRCPSRINQSLVVLVDGKKFSINVWEVLGSDEFGRILSKKGGCGHSLQDGSGSANDDSMAESDSWLPEKEVSDGLLWWLGDESGREAEEREDEEREEEESRLDNALIDNDSLLHSFQVVPHNDLIDGCGEFKASEKLLPIIEVDEEVSPTHEVVPSPNTKGVMTRKTQVCNGANIESDVKECGAMVSDGVSTASLDSTINIPVRLETGLLLT</sequence>
<organism evidence="11 12">
    <name type="scientific">Lupinus luteus</name>
    <name type="common">European yellow lupine</name>
    <dbReference type="NCBI Taxonomy" id="3873"/>
    <lineage>
        <taxon>Eukaryota</taxon>
        <taxon>Viridiplantae</taxon>
        <taxon>Streptophyta</taxon>
        <taxon>Embryophyta</taxon>
        <taxon>Tracheophyta</taxon>
        <taxon>Spermatophyta</taxon>
        <taxon>Magnoliopsida</taxon>
        <taxon>eudicotyledons</taxon>
        <taxon>Gunneridae</taxon>
        <taxon>Pentapetalae</taxon>
        <taxon>rosids</taxon>
        <taxon>fabids</taxon>
        <taxon>Fabales</taxon>
        <taxon>Fabaceae</taxon>
        <taxon>Papilionoideae</taxon>
        <taxon>50 kb inversion clade</taxon>
        <taxon>genistoids sensu lato</taxon>
        <taxon>core genistoids</taxon>
        <taxon>Genisteae</taxon>
        <taxon>Lupinus</taxon>
    </lineage>
</organism>
<keyword evidence="12" id="KW-1185">Reference proteome</keyword>
<evidence type="ECO:0000256" key="1">
    <source>
        <dbReference type="ARBA" id="ARBA00004191"/>
    </source>
</evidence>
<dbReference type="InterPro" id="IPR006501">
    <property type="entry name" value="Pectinesterase_inhib_dom"/>
</dbReference>
<dbReference type="Gene3D" id="1.20.140.40">
    <property type="entry name" value="Invertase/pectin methylesterase inhibitor family protein"/>
    <property type="match status" value="1"/>
</dbReference>
<dbReference type="Gene3D" id="2.160.20.10">
    <property type="entry name" value="Single-stranded right-handed beta-helix, Pectin lyase-like"/>
    <property type="match status" value="1"/>
</dbReference>
<dbReference type="GO" id="GO:0030599">
    <property type="term" value="F:pectinesterase activity"/>
    <property type="evidence" value="ECO:0007669"/>
    <property type="project" value="InterPro"/>
</dbReference>
<feature type="chain" id="PRO_5043954164" description="Pectinesterase inhibitor domain-containing protein" evidence="9">
    <location>
        <begin position="21"/>
        <end position="666"/>
    </location>
</feature>
<dbReference type="Pfam" id="PF04043">
    <property type="entry name" value="PMEI"/>
    <property type="match status" value="1"/>
</dbReference>
<evidence type="ECO:0000256" key="6">
    <source>
        <dbReference type="ARBA" id="ARBA00022801"/>
    </source>
</evidence>
<dbReference type="InterPro" id="IPR011050">
    <property type="entry name" value="Pectin_lyase_fold/virulence"/>
</dbReference>
<dbReference type="InterPro" id="IPR035513">
    <property type="entry name" value="Invertase/methylesterase_inhib"/>
</dbReference>
<keyword evidence="7" id="KW-0063">Aspartyl esterase</keyword>
<protein>
    <recommendedName>
        <fullName evidence="10">Pectinesterase inhibitor domain-containing protein</fullName>
    </recommendedName>
</protein>
<comment type="caution">
    <text evidence="11">The sequence shown here is derived from an EMBL/GenBank/DDBJ whole genome shotgun (WGS) entry which is preliminary data.</text>
</comment>
<feature type="domain" description="Pectinesterase inhibitor" evidence="10">
    <location>
        <begin position="4"/>
        <end position="135"/>
    </location>
</feature>
<dbReference type="Pfam" id="PF01095">
    <property type="entry name" value="Pectinesterase"/>
    <property type="match status" value="1"/>
</dbReference>
<comment type="similarity">
    <text evidence="4">In the C-terminal section; belongs to the pectinesterase family.</text>
</comment>
<evidence type="ECO:0000259" key="10">
    <source>
        <dbReference type="SMART" id="SM00856"/>
    </source>
</evidence>
<comment type="similarity">
    <text evidence="3">In the N-terminal section; belongs to the PMEI family.</text>
</comment>
<evidence type="ECO:0000256" key="5">
    <source>
        <dbReference type="ARBA" id="ARBA00022512"/>
    </source>
</evidence>
<evidence type="ECO:0000256" key="8">
    <source>
        <dbReference type="SAM" id="MobiDB-lite"/>
    </source>
</evidence>
<dbReference type="Proteomes" id="UP001497480">
    <property type="component" value="Unassembled WGS sequence"/>
</dbReference>
<feature type="signal peptide" evidence="9">
    <location>
        <begin position="1"/>
        <end position="20"/>
    </location>
</feature>
<dbReference type="SUPFAM" id="SSF51126">
    <property type="entry name" value="Pectin lyase-like"/>
    <property type="match status" value="1"/>
</dbReference>
<evidence type="ECO:0000256" key="3">
    <source>
        <dbReference type="ARBA" id="ARBA00006027"/>
    </source>
</evidence>
<comment type="subcellular location">
    <subcellularLocation>
        <location evidence="1">Secreted</location>
        <location evidence="1">Cell wall</location>
    </subcellularLocation>
</comment>
<keyword evidence="6" id="KW-0378">Hydrolase</keyword>
<comment type="pathway">
    <text evidence="2">Glycan metabolism; pectin degradation; 2-dehydro-3-deoxy-D-gluconate from pectin: step 1/5.</text>
</comment>
<evidence type="ECO:0000256" key="9">
    <source>
        <dbReference type="SAM" id="SignalP"/>
    </source>
</evidence>
<evidence type="ECO:0000256" key="7">
    <source>
        <dbReference type="ARBA" id="ARBA00023085"/>
    </source>
</evidence>
<dbReference type="InterPro" id="IPR012334">
    <property type="entry name" value="Pectin_lyas_fold"/>
</dbReference>
<reference evidence="11 12" key="1">
    <citation type="submission" date="2024-03" db="EMBL/GenBank/DDBJ databases">
        <authorList>
            <person name="Martinez-Hernandez J."/>
        </authorList>
    </citation>
    <scope>NUCLEOTIDE SEQUENCE [LARGE SCALE GENOMIC DNA]</scope>
</reference>
<evidence type="ECO:0000256" key="4">
    <source>
        <dbReference type="ARBA" id="ARBA00007786"/>
    </source>
</evidence>
<dbReference type="GO" id="GO:0004857">
    <property type="term" value="F:enzyme inhibitor activity"/>
    <property type="evidence" value="ECO:0007669"/>
    <property type="project" value="InterPro"/>
</dbReference>
<evidence type="ECO:0000313" key="12">
    <source>
        <dbReference type="Proteomes" id="UP001497480"/>
    </source>
</evidence>
<evidence type="ECO:0000313" key="11">
    <source>
        <dbReference type="EMBL" id="CAL0324595.1"/>
    </source>
</evidence>
<proteinExistence type="inferred from homology"/>
<accession>A0AAV1XRW2</accession>
<gene>
    <name evidence="11" type="ORF">LLUT_LOCUS25655</name>
</gene>
<dbReference type="InterPro" id="IPR000070">
    <property type="entry name" value="Pectinesterase_cat"/>
</dbReference>
<feature type="region of interest" description="Disordered" evidence="8">
    <location>
        <begin position="501"/>
        <end position="521"/>
    </location>
</feature>
<dbReference type="AlphaFoldDB" id="A0AAV1XRW2"/>
<keyword evidence="5" id="KW-0964">Secreted</keyword>
<dbReference type="GO" id="GO:0042545">
    <property type="term" value="P:cell wall modification"/>
    <property type="evidence" value="ECO:0007669"/>
    <property type="project" value="InterPro"/>
</dbReference>
<dbReference type="SUPFAM" id="SSF101148">
    <property type="entry name" value="Plant invertase/pectin methylesterase inhibitor"/>
    <property type="match status" value="1"/>
</dbReference>